<gene>
    <name evidence="2" type="ORF">UR35_C0013G0024</name>
</gene>
<dbReference type="Gene3D" id="3.60.10.10">
    <property type="entry name" value="Endonuclease/exonuclease/phosphatase"/>
    <property type="match status" value="1"/>
</dbReference>
<comment type="caution">
    <text evidence="2">The sequence shown here is derived from an EMBL/GenBank/DDBJ whole genome shotgun (WGS) entry which is preliminary data.</text>
</comment>
<dbReference type="EMBL" id="LBOW01000013">
    <property type="protein sequence ID" value="KKP43999.1"/>
    <property type="molecule type" value="Genomic_DNA"/>
</dbReference>
<evidence type="ECO:0000313" key="2">
    <source>
        <dbReference type="EMBL" id="KKP43999.1"/>
    </source>
</evidence>
<evidence type="ECO:0000313" key="3">
    <source>
        <dbReference type="Proteomes" id="UP000034778"/>
    </source>
</evidence>
<dbReference type="Pfam" id="PF03372">
    <property type="entry name" value="Exo_endo_phos"/>
    <property type="match status" value="1"/>
</dbReference>
<dbReference type="Proteomes" id="UP000034778">
    <property type="component" value="Unassembled WGS sequence"/>
</dbReference>
<dbReference type="InterPro" id="IPR005135">
    <property type="entry name" value="Endo/exonuclease/phosphatase"/>
</dbReference>
<sequence>MKIIFLNCWYGKVGKPFFDFVDDYLKDSDICCLTEVNPELHKKIGDKLTNFANFYQDGIYDPRLEVNFGQSFFVKNDLNFKFIKKISAPIDPVEKLPFAFTTTYEVTLDNKKINIALVHGMALPGSKLDSLARLKQSDQIIEYMKGASGPQIVIGDFNLLPDTESIKKFEVYGYQNLIEDFAIKSTRNRIAWEQFKNEPGFVKQHYADYCFVSKDVKVKKFTVPNIEVSDHLPLILEFEV</sequence>
<protein>
    <recommendedName>
        <fullName evidence="1">Endonuclease/exonuclease/phosphatase domain-containing protein</fullName>
    </recommendedName>
</protein>
<name>A0A0F9ZIR8_9BACT</name>
<organism evidence="2 3">
    <name type="scientific">Candidatus Woesebacteria bacterium GW2011_GWB1_33_22</name>
    <dbReference type="NCBI Taxonomy" id="1618566"/>
    <lineage>
        <taxon>Bacteria</taxon>
        <taxon>Candidatus Woeseibacteriota</taxon>
    </lineage>
</organism>
<reference evidence="2 3" key="1">
    <citation type="journal article" date="2015" name="Nature">
        <title>rRNA introns, odd ribosomes, and small enigmatic genomes across a large radiation of phyla.</title>
        <authorList>
            <person name="Brown C.T."/>
            <person name="Hug L.A."/>
            <person name="Thomas B.C."/>
            <person name="Sharon I."/>
            <person name="Castelle C.J."/>
            <person name="Singh A."/>
            <person name="Wilkins M.J."/>
            <person name="Williams K.H."/>
            <person name="Banfield J.F."/>
        </authorList>
    </citation>
    <scope>NUCLEOTIDE SEQUENCE [LARGE SCALE GENOMIC DNA]</scope>
</reference>
<feature type="domain" description="Endonuclease/exonuclease/phosphatase" evidence="1">
    <location>
        <begin position="20"/>
        <end position="231"/>
    </location>
</feature>
<dbReference type="AlphaFoldDB" id="A0A0F9ZIR8"/>
<dbReference type="STRING" id="1618566.UR35_C0013G0024"/>
<dbReference type="SUPFAM" id="SSF56219">
    <property type="entry name" value="DNase I-like"/>
    <property type="match status" value="1"/>
</dbReference>
<accession>A0A0F9ZIR8</accession>
<dbReference type="InterPro" id="IPR036691">
    <property type="entry name" value="Endo/exonu/phosph_ase_sf"/>
</dbReference>
<dbReference type="GO" id="GO:0003824">
    <property type="term" value="F:catalytic activity"/>
    <property type="evidence" value="ECO:0007669"/>
    <property type="project" value="InterPro"/>
</dbReference>
<proteinExistence type="predicted"/>
<evidence type="ECO:0000259" key="1">
    <source>
        <dbReference type="Pfam" id="PF03372"/>
    </source>
</evidence>